<organism evidence="10 11">
    <name type="scientific">Lentzea alba</name>
    <dbReference type="NCBI Taxonomy" id="2714351"/>
    <lineage>
        <taxon>Bacteria</taxon>
        <taxon>Bacillati</taxon>
        <taxon>Actinomycetota</taxon>
        <taxon>Actinomycetes</taxon>
        <taxon>Pseudonocardiales</taxon>
        <taxon>Pseudonocardiaceae</taxon>
        <taxon>Lentzea</taxon>
    </lineage>
</organism>
<evidence type="ECO:0000259" key="9">
    <source>
        <dbReference type="PROSITE" id="PS50850"/>
    </source>
</evidence>
<gene>
    <name evidence="10" type="ORF">G7043_10310</name>
</gene>
<comment type="caution">
    <text evidence="10">The sequence shown here is derived from an EMBL/GenBank/DDBJ whole genome shotgun (WGS) entry which is preliminary data.</text>
</comment>
<keyword evidence="3" id="KW-1003">Cell membrane</keyword>
<evidence type="ECO:0000256" key="5">
    <source>
        <dbReference type="ARBA" id="ARBA00022989"/>
    </source>
</evidence>
<accession>A0A7C9VS11</accession>
<feature type="transmembrane region" description="Helical" evidence="8">
    <location>
        <begin position="169"/>
        <end position="188"/>
    </location>
</feature>
<dbReference type="InterPro" id="IPR036259">
    <property type="entry name" value="MFS_trans_sf"/>
</dbReference>
<feature type="transmembrane region" description="Helical" evidence="8">
    <location>
        <begin position="219"/>
        <end position="242"/>
    </location>
</feature>
<dbReference type="PANTHER" id="PTHR23513">
    <property type="entry name" value="INTEGRAL MEMBRANE EFFLUX PROTEIN-RELATED"/>
    <property type="match status" value="1"/>
</dbReference>
<keyword evidence="11" id="KW-1185">Reference proteome</keyword>
<feature type="transmembrane region" description="Helical" evidence="8">
    <location>
        <begin position="254"/>
        <end position="274"/>
    </location>
</feature>
<dbReference type="PANTHER" id="PTHR23513:SF11">
    <property type="entry name" value="STAPHYLOFERRIN A TRANSPORTER"/>
    <property type="match status" value="1"/>
</dbReference>
<feature type="transmembrane region" description="Helical" evidence="8">
    <location>
        <begin position="304"/>
        <end position="321"/>
    </location>
</feature>
<dbReference type="GO" id="GO:0005886">
    <property type="term" value="C:plasma membrane"/>
    <property type="evidence" value="ECO:0007669"/>
    <property type="project" value="UniProtKB-SubCell"/>
</dbReference>
<dbReference type="GO" id="GO:0022857">
    <property type="term" value="F:transmembrane transporter activity"/>
    <property type="evidence" value="ECO:0007669"/>
    <property type="project" value="InterPro"/>
</dbReference>
<keyword evidence="4 8" id="KW-0812">Transmembrane</keyword>
<evidence type="ECO:0000313" key="10">
    <source>
        <dbReference type="EMBL" id="NGY59316.1"/>
    </source>
</evidence>
<dbReference type="InterPro" id="IPR020846">
    <property type="entry name" value="MFS_dom"/>
</dbReference>
<comment type="subcellular location">
    <subcellularLocation>
        <location evidence="1">Cell membrane</location>
        <topology evidence="1">Multi-pass membrane protein</topology>
    </subcellularLocation>
</comment>
<evidence type="ECO:0000256" key="7">
    <source>
        <dbReference type="SAM" id="MobiDB-lite"/>
    </source>
</evidence>
<dbReference type="CDD" id="cd06173">
    <property type="entry name" value="MFS_MefA_like"/>
    <property type="match status" value="1"/>
</dbReference>
<dbReference type="Gene3D" id="1.20.1250.20">
    <property type="entry name" value="MFS general substrate transporter like domains"/>
    <property type="match status" value="1"/>
</dbReference>
<keyword evidence="2" id="KW-0813">Transport</keyword>
<proteinExistence type="predicted"/>
<keyword evidence="5 8" id="KW-1133">Transmembrane helix</keyword>
<reference evidence="10 11" key="1">
    <citation type="submission" date="2020-03" db="EMBL/GenBank/DDBJ databases">
        <title>Isolation and identification of active actinomycetes.</title>
        <authorList>
            <person name="Sun X."/>
        </authorList>
    </citation>
    <scope>NUCLEOTIDE SEQUENCE [LARGE SCALE GENOMIC DNA]</scope>
    <source>
        <strain evidence="10 11">NEAU-D13</strain>
    </source>
</reference>
<dbReference type="Pfam" id="PF05977">
    <property type="entry name" value="MFS_3"/>
    <property type="match status" value="1"/>
</dbReference>
<feature type="transmembrane region" description="Helical" evidence="8">
    <location>
        <begin position="76"/>
        <end position="94"/>
    </location>
</feature>
<feature type="transmembrane region" description="Helical" evidence="8">
    <location>
        <begin position="100"/>
        <end position="118"/>
    </location>
</feature>
<evidence type="ECO:0000313" key="11">
    <source>
        <dbReference type="Proteomes" id="UP000481360"/>
    </source>
</evidence>
<sequence length="424" mass="45951">MFGSLGIYNYRLYASGQIISLVGVWMQRVAQDWLVLELTNGSPIALGFAASLQFLPVLLLSMWGGVLADRMDKRKLLLWLESALGVCALALGLLDVTGVAELWHVYVLCFLLGCFSAVETPVRQSFVVEMVGRDQLTNAVAINSMMFNLARIIGPAIAGVTIVAIGTGWVFIANAISFVGVVGGVWLMRTSQLQRSDPVPREKGQLLSGLRYVKHRPDLLTVMLLVFFIATFGMNFYMTLAIMARNVFGGDADAYGLLSTLIAVGTLAGATWAARRKTPRLSVFIGAGVLFGALEIVSGLMPTMILTGLMMIPVGIAMMTFNTTANATIQLAVEPEMRGRVMGIYMLVFLGGNPVGGPLMGWLGEINGRAPIIIGGAVSMIVTITAWIILVRRGDIAKPRLRRQKQQQQQQEEVSPAELQPSDR</sequence>
<dbReference type="EMBL" id="JAAMPJ010000002">
    <property type="protein sequence ID" value="NGY59316.1"/>
    <property type="molecule type" value="Genomic_DNA"/>
</dbReference>
<dbReference type="SUPFAM" id="SSF103473">
    <property type="entry name" value="MFS general substrate transporter"/>
    <property type="match status" value="1"/>
</dbReference>
<evidence type="ECO:0000256" key="8">
    <source>
        <dbReference type="SAM" id="Phobius"/>
    </source>
</evidence>
<feature type="transmembrane region" description="Helical" evidence="8">
    <location>
        <begin position="139"/>
        <end position="163"/>
    </location>
</feature>
<dbReference type="AlphaFoldDB" id="A0A7C9VS11"/>
<protein>
    <submittedName>
        <fullName evidence="10">MFS transporter</fullName>
    </submittedName>
</protein>
<dbReference type="PROSITE" id="PS50850">
    <property type="entry name" value="MFS"/>
    <property type="match status" value="1"/>
</dbReference>
<dbReference type="InterPro" id="IPR010290">
    <property type="entry name" value="TM_effector"/>
</dbReference>
<feature type="transmembrane region" description="Helical" evidence="8">
    <location>
        <begin position="42"/>
        <end position="64"/>
    </location>
</feature>
<feature type="domain" description="Major facilitator superfamily (MFS) profile" evidence="9">
    <location>
        <begin position="1"/>
        <end position="192"/>
    </location>
</feature>
<name>A0A7C9VS11_9PSEU</name>
<feature type="transmembrane region" description="Helical" evidence="8">
    <location>
        <begin position="342"/>
        <end position="364"/>
    </location>
</feature>
<dbReference type="RefSeq" id="WP_166045344.1">
    <property type="nucleotide sequence ID" value="NZ_JAAMPJ010000002.1"/>
</dbReference>
<keyword evidence="6 8" id="KW-0472">Membrane</keyword>
<dbReference type="Proteomes" id="UP000481360">
    <property type="component" value="Unassembled WGS sequence"/>
</dbReference>
<feature type="region of interest" description="Disordered" evidence="7">
    <location>
        <begin position="401"/>
        <end position="424"/>
    </location>
</feature>
<feature type="transmembrane region" description="Helical" evidence="8">
    <location>
        <begin position="12"/>
        <end position="30"/>
    </location>
</feature>
<evidence type="ECO:0000256" key="3">
    <source>
        <dbReference type="ARBA" id="ARBA00022475"/>
    </source>
</evidence>
<feature type="transmembrane region" description="Helical" evidence="8">
    <location>
        <begin position="281"/>
        <end position="298"/>
    </location>
</feature>
<evidence type="ECO:0000256" key="4">
    <source>
        <dbReference type="ARBA" id="ARBA00022692"/>
    </source>
</evidence>
<evidence type="ECO:0000256" key="2">
    <source>
        <dbReference type="ARBA" id="ARBA00022448"/>
    </source>
</evidence>
<evidence type="ECO:0000256" key="6">
    <source>
        <dbReference type="ARBA" id="ARBA00023136"/>
    </source>
</evidence>
<feature type="transmembrane region" description="Helical" evidence="8">
    <location>
        <begin position="370"/>
        <end position="391"/>
    </location>
</feature>
<evidence type="ECO:0000256" key="1">
    <source>
        <dbReference type="ARBA" id="ARBA00004651"/>
    </source>
</evidence>